<comment type="caution">
    <text evidence="3">The sequence shown here is derived from an EMBL/GenBank/DDBJ whole genome shotgun (WGS) entry which is preliminary data.</text>
</comment>
<dbReference type="RefSeq" id="WP_311683784.1">
    <property type="nucleotide sequence ID" value="NZ_JAVRHM010000008.1"/>
</dbReference>
<protein>
    <submittedName>
        <fullName evidence="3">Phosphatase PAP2 family protein</fullName>
    </submittedName>
</protein>
<dbReference type="SUPFAM" id="SSF48317">
    <property type="entry name" value="Acid phosphatase/Vanadium-dependent haloperoxidase"/>
    <property type="match status" value="1"/>
</dbReference>
<reference evidence="3 4" key="1">
    <citation type="submission" date="2023-09" db="EMBL/GenBank/DDBJ databases">
        <authorList>
            <person name="Rey-Velasco X."/>
        </authorList>
    </citation>
    <scope>NUCLEOTIDE SEQUENCE [LARGE SCALE GENOMIC DNA]</scope>
    <source>
        <strain evidence="3 4">F188</strain>
    </source>
</reference>
<dbReference type="Pfam" id="PF01569">
    <property type="entry name" value="PAP2"/>
    <property type="match status" value="1"/>
</dbReference>
<feature type="domain" description="Phosphatidic acid phosphatase type 2/haloperoxidase" evidence="2">
    <location>
        <begin position="115"/>
        <end position="237"/>
    </location>
</feature>
<dbReference type="Gene3D" id="1.20.144.10">
    <property type="entry name" value="Phosphatidic acid phosphatase type 2/haloperoxidase"/>
    <property type="match status" value="1"/>
</dbReference>
<dbReference type="EMBL" id="JAVRHM010000008">
    <property type="protein sequence ID" value="MDT0689847.1"/>
    <property type="molecule type" value="Genomic_DNA"/>
</dbReference>
<evidence type="ECO:0000313" key="3">
    <source>
        <dbReference type="EMBL" id="MDT0689847.1"/>
    </source>
</evidence>
<dbReference type="Proteomes" id="UP001261624">
    <property type="component" value="Unassembled WGS sequence"/>
</dbReference>
<dbReference type="InterPro" id="IPR000326">
    <property type="entry name" value="PAP2/HPO"/>
</dbReference>
<feature type="chain" id="PRO_5045646669" evidence="1">
    <location>
        <begin position="20"/>
        <end position="273"/>
    </location>
</feature>
<dbReference type="InterPro" id="IPR036938">
    <property type="entry name" value="PAP2/HPO_sf"/>
</dbReference>
<gene>
    <name evidence="3" type="ORF">RM549_08625</name>
</gene>
<evidence type="ECO:0000259" key="2">
    <source>
        <dbReference type="SMART" id="SM00014"/>
    </source>
</evidence>
<proteinExistence type="predicted"/>
<evidence type="ECO:0000256" key="1">
    <source>
        <dbReference type="SAM" id="SignalP"/>
    </source>
</evidence>
<keyword evidence="1" id="KW-0732">Signal</keyword>
<sequence length="273" mass="29522">MRHFFCLILCLCLSFPVNSQSSSSPYKTDVWKDGAWITAGLGLNVAGVLLIQNKDELTEADIAAIDKDDIWAIDRWAAGNSSKRADELSYIPFYTSFALPLLFLAGEDERSNFGQISVLFVETMATTGALFTLTAGAVQRSRPLVYNESLPMGERTDSDAQRSFFAGHTAATAAATFFTAKVFQDFNPDSPALPYVWTGAAVIPAFVGYLRMEGGKHFISDNLVGLGIGAACGILIPEIHKTKNESVSLYPTAQFNLNGTGINSRGIGVSYSF</sequence>
<organism evidence="3 4">
    <name type="scientific">Autumnicola patrickiae</name>
    <dbReference type="NCBI Taxonomy" id="3075591"/>
    <lineage>
        <taxon>Bacteria</taxon>
        <taxon>Pseudomonadati</taxon>
        <taxon>Bacteroidota</taxon>
        <taxon>Flavobacteriia</taxon>
        <taxon>Flavobacteriales</taxon>
        <taxon>Flavobacteriaceae</taxon>
        <taxon>Autumnicola</taxon>
    </lineage>
</organism>
<dbReference type="SMART" id="SM00014">
    <property type="entry name" value="acidPPc"/>
    <property type="match status" value="1"/>
</dbReference>
<evidence type="ECO:0000313" key="4">
    <source>
        <dbReference type="Proteomes" id="UP001261624"/>
    </source>
</evidence>
<keyword evidence="4" id="KW-1185">Reference proteome</keyword>
<name>A0ABU3E3K4_9FLAO</name>
<feature type="signal peptide" evidence="1">
    <location>
        <begin position="1"/>
        <end position="19"/>
    </location>
</feature>
<accession>A0ABU3E3K4</accession>